<proteinExistence type="predicted"/>
<evidence type="ECO:0000313" key="1">
    <source>
        <dbReference type="EMBL" id="EHM40102.1"/>
    </source>
</evidence>
<dbReference type="OrthoDB" id="9811402at2"/>
<sequence length="116" mass="12939">MEEVYVKANELATAIGACEGYKKLLAAGEKLAGEEPTRKNVRDFLVLQAKLAYAQSMGDKPIKKKVEDLNRLAEILKNKPVAMEYLQAYNAWQSKAGEIYQIIQNSMAEGMSILDQ</sequence>
<reference evidence="1 2" key="1">
    <citation type="submission" date="2011-08" db="EMBL/GenBank/DDBJ databases">
        <authorList>
            <person name="Weinstock G."/>
            <person name="Sodergren E."/>
            <person name="Clifton S."/>
            <person name="Fulton L."/>
            <person name="Fulton B."/>
            <person name="Courtney L."/>
            <person name="Fronick C."/>
            <person name="Harrison M."/>
            <person name="Strong C."/>
            <person name="Farmer C."/>
            <person name="Delahaunty K."/>
            <person name="Markovic C."/>
            <person name="Hall O."/>
            <person name="Minx P."/>
            <person name="Tomlinson C."/>
            <person name="Mitreva M."/>
            <person name="Hou S."/>
            <person name="Chen J."/>
            <person name="Wollam A."/>
            <person name="Pepin K.H."/>
            <person name="Johnson M."/>
            <person name="Bhonagiri V."/>
            <person name="Zhang X."/>
            <person name="Suruliraj S."/>
            <person name="Warren W."/>
            <person name="Chinwalla A."/>
            <person name="Mardis E.R."/>
            <person name="Wilson R.K."/>
        </authorList>
    </citation>
    <scope>NUCLEOTIDE SEQUENCE [LARGE SCALE GENOMIC DNA]</scope>
    <source>
        <strain evidence="1 2">F0357</strain>
    </source>
</reference>
<dbReference type="PATRIC" id="fig|861450.3.peg.1225"/>
<dbReference type="Pfam" id="PF06133">
    <property type="entry name" value="Com_YlbF"/>
    <property type="match status" value="1"/>
</dbReference>
<protein>
    <recommendedName>
        <fullName evidence="3">YlbF family regulator</fullName>
    </recommendedName>
</protein>
<comment type="caution">
    <text evidence="1">The sequence shown here is derived from an EMBL/GenBank/DDBJ whole genome shotgun (WGS) entry which is preliminary data.</text>
</comment>
<evidence type="ECO:0008006" key="3">
    <source>
        <dbReference type="Google" id="ProtNLM"/>
    </source>
</evidence>
<evidence type="ECO:0000313" key="2">
    <source>
        <dbReference type="Proteomes" id="UP000005481"/>
    </source>
</evidence>
<dbReference type="EMBL" id="AGCJ01000057">
    <property type="protein sequence ID" value="EHM40102.1"/>
    <property type="molecule type" value="Genomic_DNA"/>
</dbReference>
<name>G9YI31_9FIRM</name>
<keyword evidence="2" id="KW-1185">Reference proteome</keyword>
<dbReference type="Gene3D" id="1.20.1500.10">
    <property type="entry name" value="YheA/YmcA-like"/>
    <property type="match status" value="1"/>
</dbReference>
<gene>
    <name evidence="1" type="ORF">HMPREF0080_01316</name>
</gene>
<organism evidence="1 2">
    <name type="scientific">Anaeroglobus geminatus F0357</name>
    <dbReference type="NCBI Taxonomy" id="861450"/>
    <lineage>
        <taxon>Bacteria</taxon>
        <taxon>Bacillati</taxon>
        <taxon>Bacillota</taxon>
        <taxon>Negativicutes</taxon>
        <taxon>Veillonellales</taxon>
        <taxon>Veillonellaceae</taxon>
        <taxon>Anaeroglobus</taxon>
    </lineage>
</organism>
<dbReference type="SUPFAM" id="SSF158622">
    <property type="entry name" value="YheA/YmcA-like"/>
    <property type="match status" value="1"/>
</dbReference>
<dbReference type="RefSeq" id="WP_006790291.1">
    <property type="nucleotide sequence ID" value="NZ_JH417599.1"/>
</dbReference>
<dbReference type="eggNOG" id="COG3679">
    <property type="taxonomic scope" value="Bacteria"/>
</dbReference>
<dbReference type="Proteomes" id="UP000005481">
    <property type="component" value="Unassembled WGS sequence"/>
</dbReference>
<accession>G9YI31</accession>
<dbReference type="STRING" id="861450.HMPREF0080_01316"/>
<dbReference type="HOGENOM" id="CLU_140243_2_1_9"/>
<dbReference type="AlphaFoldDB" id="G9YI31"/>
<dbReference type="InterPro" id="IPR010368">
    <property type="entry name" value="Com_YlbF"/>
</dbReference>
<dbReference type="InterPro" id="IPR023378">
    <property type="entry name" value="YheA/YmcA-like_dom_sf"/>
</dbReference>